<evidence type="ECO:0000256" key="1">
    <source>
        <dbReference type="SAM" id="MobiDB-lite"/>
    </source>
</evidence>
<name>A0A016U670_9BILA</name>
<dbReference type="Proteomes" id="UP000024635">
    <property type="component" value="Unassembled WGS sequence"/>
</dbReference>
<gene>
    <name evidence="2" type="primary">Acey_s0057.g2743</name>
    <name evidence="2" type="ORF">Y032_0057g2743</name>
</gene>
<sequence length="78" mass="8270">MILQPNHFPQMESTSSARELWKTLTGVIKVTRSGEANPDLVCSIHTATGLNLKGDMPTKRAGGEAGSRGECATRSGIT</sequence>
<comment type="caution">
    <text evidence="2">The sequence shown here is derived from an EMBL/GenBank/DDBJ whole genome shotgun (WGS) entry which is preliminary data.</text>
</comment>
<reference evidence="3" key="1">
    <citation type="journal article" date="2015" name="Nat. Genet.">
        <title>The genome and transcriptome of the zoonotic hookworm Ancylostoma ceylanicum identify infection-specific gene families.</title>
        <authorList>
            <person name="Schwarz E.M."/>
            <person name="Hu Y."/>
            <person name="Antoshechkin I."/>
            <person name="Miller M.M."/>
            <person name="Sternberg P.W."/>
            <person name="Aroian R.V."/>
        </authorList>
    </citation>
    <scope>NUCLEOTIDE SEQUENCE</scope>
    <source>
        <strain evidence="3">HY135</strain>
    </source>
</reference>
<organism evidence="2 3">
    <name type="scientific">Ancylostoma ceylanicum</name>
    <dbReference type="NCBI Taxonomy" id="53326"/>
    <lineage>
        <taxon>Eukaryota</taxon>
        <taxon>Metazoa</taxon>
        <taxon>Ecdysozoa</taxon>
        <taxon>Nematoda</taxon>
        <taxon>Chromadorea</taxon>
        <taxon>Rhabditida</taxon>
        <taxon>Rhabditina</taxon>
        <taxon>Rhabditomorpha</taxon>
        <taxon>Strongyloidea</taxon>
        <taxon>Ancylostomatidae</taxon>
        <taxon>Ancylostomatinae</taxon>
        <taxon>Ancylostoma</taxon>
    </lineage>
</organism>
<keyword evidence="3" id="KW-1185">Reference proteome</keyword>
<dbReference type="AlphaFoldDB" id="A0A016U670"/>
<dbReference type="EMBL" id="JARK01001393">
    <property type="protein sequence ID" value="EYC10058.1"/>
    <property type="molecule type" value="Genomic_DNA"/>
</dbReference>
<feature type="region of interest" description="Disordered" evidence="1">
    <location>
        <begin position="55"/>
        <end position="78"/>
    </location>
</feature>
<accession>A0A016U670</accession>
<protein>
    <submittedName>
        <fullName evidence="2">Uncharacterized protein</fullName>
    </submittedName>
</protein>
<proteinExistence type="predicted"/>
<evidence type="ECO:0000313" key="3">
    <source>
        <dbReference type="Proteomes" id="UP000024635"/>
    </source>
</evidence>
<evidence type="ECO:0000313" key="2">
    <source>
        <dbReference type="EMBL" id="EYC10058.1"/>
    </source>
</evidence>